<evidence type="ECO:0000256" key="2">
    <source>
        <dbReference type="ARBA" id="ARBA00022679"/>
    </source>
</evidence>
<keyword evidence="5 6" id="KW-0067">ATP-binding</keyword>
<dbReference type="GO" id="GO:0005524">
    <property type="term" value="F:ATP binding"/>
    <property type="evidence" value="ECO:0007669"/>
    <property type="project" value="UniProtKB-KW"/>
</dbReference>
<feature type="binding site" evidence="6">
    <location>
        <begin position="208"/>
        <end position="212"/>
    </location>
    <ligand>
        <name>ATP</name>
        <dbReference type="ChEBI" id="CHEBI:30616"/>
    </ligand>
</feature>
<feature type="binding site" evidence="6">
    <location>
        <begin position="331"/>
        <end position="335"/>
    </location>
    <ligand>
        <name>ATP</name>
        <dbReference type="ChEBI" id="CHEBI:30616"/>
    </ligand>
</feature>
<organism evidence="8 9">
    <name type="scientific">Paraburkholderia phenoliruptrix</name>
    <dbReference type="NCBI Taxonomy" id="252970"/>
    <lineage>
        <taxon>Bacteria</taxon>
        <taxon>Pseudomonadati</taxon>
        <taxon>Pseudomonadota</taxon>
        <taxon>Betaproteobacteria</taxon>
        <taxon>Burkholderiales</taxon>
        <taxon>Burkholderiaceae</taxon>
        <taxon>Paraburkholderia</taxon>
    </lineage>
</organism>
<feature type="binding site" evidence="6">
    <location>
        <position position="16"/>
    </location>
    <ligand>
        <name>Mg(2+)</name>
        <dbReference type="ChEBI" id="CHEBI:18420"/>
    </ligand>
</feature>
<comment type="pathway">
    <text evidence="6">Metabolic intermediate biosynthesis; acetyl-CoA biosynthesis; acetyl-CoA from acetate: step 1/2.</text>
</comment>
<dbReference type="GO" id="GO:0006083">
    <property type="term" value="P:acetate metabolic process"/>
    <property type="evidence" value="ECO:0007669"/>
    <property type="project" value="TreeGrafter"/>
</dbReference>
<dbReference type="PROSITE" id="PS01076">
    <property type="entry name" value="ACETATE_KINASE_2"/>
    <property type="match status" value="1"/>
</dbReference>
<comment type="subunit">
    <text evidence="6">Homodimer.</text>
</comment>
<name>A0A6J5AQD9_9BURK</name>
<comment type="cofactor">
    <cofactor evidence="6">
        <name>Mg(2+)</name>
        <dbReference type="ChEBI" id="CHEBI:18420"/>
    </cofactor>
    <cofactor evidence="6">
        <name>Mn(2+)</name>
        <dbReference type="ChEBI" id="CHEBI:29035"/>
    </cofactor>
    <text evidence="6">Mg(2+). Can also accept Mn(2+).</text>
</comment>
<dbReference type="GO" id="GO:0000287">
    <property type="term" value="F:magnesium ion binding"/>
    <property type="evidence" value="ECO:0007669"/>
    <property type="project" value="UniProtKB-UniRule"/>
</dbReference>
<dbReference type="Pfam" id="PF00871">
    <property type="entry name" value="Acetate_kinase"/>
    <property type="match status" value="1"/>
</dbReference>
<keyword evidence="6" id="KW-0479">Metal-binding</keyword>
<keyword evidence="2 6" id="KW-0808">Transferase</keyword>
<dbReference type="GO" id="GO:0008776">
    <property type="term" value="F:acetate kinase activity"/>
    <property type="evidence" value="ECO:0007669"/>
    <property type="project" value="UniProtKB-UniRule"/>
</dbReference>
<evidence type="ECO:0000256" key="4">
    <source>
        <dbReference type="ARBA" id="ARBA00022777"/>
    </source>
</evidence>
<accession>A0A6J5AQD9</accession>
<evidence type="ECO:0000256" key="3">
    <source>
        <dbReference type="ARBA" id="ARBA00022741"/>
    </source>
</evidence>
<evidence type="ECO:0000256" key="5">
    <source>
        <dbReference type="ARBA" id="ARBA00022840"/>
    </source>
</evidence>
<dbReference type="InterPro" id="IPR043129">
    <property type="entry name" value="ATPase_NBD"/>
</dbReference>
<evidence type="ECO:0000313" key="8">
    <source>
        <dbReference type="EMBL" id="CAB3669971.1"/>
    </source>
</evidence>
<dbReference type="EC" id="2.7.2.1" evidence="6"/>
<dbReference type="AlphaFoldDB" id="A0A6J5AQD9"/>
<dbReference type="NCBIfam" id="TIGR00016">
    <property type="entry name" value="ackA"/>
    <property type="match status" value="1"/>
</dbReference>
<proteinExistence type="inferred from homology"/>
<feature type="binding site" evidence="6">
    <location>
        <position position="97"/>
    </location>
    <ligand>
        <name>substrate</name>
    </ligand>
</feature>
<feature type="binding site" evidence="6">
    <location>
        <position position="23"/>
    </location>
    <ligand>
        <name>ATP</name>
        <dbReference type="ChEBI" id="CHEBI:30616"/>
    </ligand>
</feature>
<evidence type="ECO:0000256" key="7">
    <source>
        <dbReference type="RuleBase" id="RU003835"/>
    </source>
</evidence>
<keyword evidence="4 6" id="KW-0418">Kinase</keyword>
<dbReference type="PROSITE" id="PS01075">
    <property type="entry name" value="ACETATE_KINASE_1"/>
    <property type="match status" value="1"/>
</dbReference>
<dbReference type="HAMAP" id="MF_00020">
    <property type="entry name" value="Acetate_kinase"/>
    <property type="match status" value="1"/>
</dbReference>
<comment type="function">
    <text evidence="6">Catalyzes the formation of acetyl phosphate from acetate and ATP. Can also catalyze the reverse reaction.</text>
</comment>
<evidence type="ECO:0000256" key="6">
    <source>
        <dbReference type="HAMAP-Rule" id="MF_00020"/>
    </source>
</evidence>
<feature type="binding site" evidence="6">
    <location>
        <position position="368"/>
    </location>
    <ligand>
        <name>Mg(2+)</name>
        <dbReference type="ChEBI" id="CHEBI:18420"/>
    </ligand>
</feature>
<evidence type="ECO:0000256" key="1">
    <source>
        <dbReference type="ARBA" id="ARBA00008748"/>
    </source>
</evidence>
<dbReference type="InterPro" id="IPR004372">
    <property type="entry name" value="Ac/propionate_kinase"/>
</dbReference>
<dbReference type="PANTHER" id="PTHR21060">
    <property type="entry name" value="ACETATE KINASE"/>
    <property type="match status" value="1"/>
</dbReference>
<feature type="site" description="Transition state stabilizer" evidence="6">
    <location>
        <position position="241"/>
    </location>
</feature>
<dbReference type="PIRSF" id="PIRSF000722">
    <property type="entry name" value="Acetate_prop_kin"/>
    <property type="match status" value="1"/>
</dbReference>
<dbReference type="InterPro" id="IPR000890">
    <property type="entry name" value="Aliphatic_acid_kin_short-chain"/>
</dbReference>
<keyword evidence="6" id="KW-0460">Magnesium</keyword>
<reference evidence="8 9" key="1">
    <citation type="submission" date="2020-04" db="EMBL/GenBank/DDBJ databases">
        <authorList>
            <person name="De Canck E."/>
        </authorList>
    </citation>
    <scope>NUCLEOTIDE SEQUENCE [LARGE SCALE GENOMIC DNA]</scope>
    <source>
        <strain evidence="8 9">LMG 22037</strain>
    </source>
</reference>
<feature type="site" description="Transition state stabilizer" evidence="6">
    <location>
        <position position="185"/>
    </location>
</feature>
<keyword evidence="6" id="KW-0963">Cytoplasm</keyword>
<sequence>MNMQHGASPPTILVLNSGSSSLKFGLFAPADDDESLLLEGSAEGIGRGDGSLRIKAPDGGVLVDEQHVLESQTDALQKLSAVLGAQHHAQPTAVGHRVVHGGPHLRTHQRLTPEVRQRLQDAVHFAPLHIPPALALIDEAQTTFADAAHFACFDTAFHATLPPRAAQLALPRRYADAGVIRYGFHGLSYESLVTQLGAALPPRAVFAHLGNGSSVCALRDGRSVDTSMGMTPTGGVPMGTRCGDLDPGVLLYLLRVEKLDADALETLLNRQSGLAGYADGESDMQALEQRAAAGDEHASLALDAFATAVRKTIGGYAALLGGIDLLVFTGGIGEHSAEIRKRICEGLDFLGLREGDASGKVRALHTQEEKQIARHCRALLRGALLGGAVLRG</sequence>
<dbReference type="RefSeq" id="WP_028359934.1">
    <property type="nucleotide sequence ID" value="NZ_CADFGL010000007.1"/>
</dbReference>
<comment type="similarity">
    <text evidence="1 6 7">Belongs to the acetokinase family.</text>
</comment>
<dbReference type="UniPathway" id="UPA00340">
    <property type="reaction ID" value="UER00458"/>
</dbReference>
<dbReference type="GO" id="GO:0006085">
    <property type="term" value="P:acetyl-CoA biosynthetic process"/>
    <property type="evidence" value="ECO:0007669"/>
    <property type="project" value="UniProtKB-UniRule"/>
</dbReference>
<keyword evidence="3 6" id="KW-0547">Nucleotide-binding</keyword>
<dbReference type="EMBL" id="CADIKB010000006">
    <property type="protein sequence ID" value="CAB3669971.1"/>
    <property type="molecule type" value="Genomic_DNA"/>
</dbReference>
<comment type="caution">
    <text evidence="6">Lacks conserved residue(s) required for the propagation of feature annotation.</text>
</comment>
<dbReference type="SUPFAM" id="SSF53067">
    <property type="entry name" value="Actin-like ATPase domain"/>
    <property type="match status" value="2"/>
</dbReference>
<dbReference type="Proteomes" id="UP000494249">
    <property type="component" value="Unassembled WGS sequence"/>
</dbReference>
<gene>
    <name evidence="6 8" type="primary">ackA</name>
    <name evidence="8" type="ORF">LMG22037_01909</name>
</gene>
<dbReference type="GO" id="GO:0005737">
    <property type="term" value="C:cytoplasm"/>
    <property type="evidence" value="ECO:0007669"/>
    <property type="project" value="UniProtKB-SubCell"/>
</dbReference>
<feature type="active site" description="Proton donor/acceptor" evidence="6">
    <location>
        <position position="154"/>
    </location>
</feature>
<evidence type="ECO:0000313" key="9">
    <source>
        <dbReference type="Proteomes" id="UP000494249"/>
    </source>
</evidence>
<dbReference type="Gene3D" id="3.30.420.40">
    <property type="match status" value="2"/>
</dbReference>
<dbReference type="PANTHER" id="PTHR21060:SF15">
    <property type="entry name" value="ACETATE KINASE-RELATED"/>
    <property type="match status" value="1"/>
</dbReference>
<dbReference type="PRINTS" id="PR00471">
    <property type="entry name" value="ACETATEKNASE"/>
</dbReference>
<protein>
    <recommendedName>
        <fullName evidence="6">Acetate kinase</fullName>
        <ecNumber evidence="6">2.7.2.1</ecNumber>
    </recommendedName>
    <alternativeName>
        <fullName evidence="6">Acetokinase</fullName>
    </alternativeName>
</protein>
<comment type="subcellular location">
    <subcellularLocation>
        <location evidence="6">Cytoplasm</location>
    </subcellularLocation>
</comment>
<dbReference type="InterPro" id="IPR023865">
    <property type="entry name" value="Aliphatic_acid_kinase_CS"/>
</dbReference>
<comment type="catalytic activity">
    <reaction evidence="6">
        <text>acetate + ATP = acetyl phosphate + ADP</text>
        <dbReference type="Rhea" id="RHEA:11352"/>
        <dbReference type="ChEBI" id="CHEBI:22191"/>
        <dbReference type="ChEBI" id="CHEBI:30089"/>
        <dbReference type="ChEBI" id="CHEBI:30616"/>
        <dbReference type="ChEBI" id="CHEBI:456216"/>
        <dbReference type="EC" id="2.7.2.1"/>
    </reaction>
</comment>